<name>A0A246JJQ6_9SPHN</name>
<dbReference type="PRINTS" id="PR00368">
    <property type="entry name" value="FADPNR"/>
</dbReference>
<organism evidence="2 3">
    <name type="scientific">Sphingopyxis witflariensis</name>
    <dbReference type="NCBI Taxonomy" id="173675"/>
    <lineage>
        <taxon>Bacteria</taxon>
        <taxon>Pseudomonadati</taxon>
        <taxon>Pseudomonadota</taxon>
        <taxon>Alphaproteobacteria</taxon>
        <taxon>Sphingomonadales</taxon>
        <taxon>Sphingomonadaceae</taxon>
        <taxon>Sphingopyxis</taxon>
    </lineage>
</organism>
<evidence type="ECO:0000313" key="2">
    <source>
        <dbReference type="EMBL" id="OWQ92876.1"/>
    </source>
</evidence>
<keyword evidence="1" id="KW-0812">Transmembrane</keyword>
<proteinExistence type="predicted"/>
<dbReference type="AlphaFoldDB" id="A0A246JJQ6"/>
<feature type="transmembrane region" description="Helical" evidence="1">
    <location>
        <begin position="7"/>
        <end position="25"/>
    </location>
</feature>
<comment type="caution">
    <text evidence="2">The sequence shown here is derived from an EMBL/GenBank/DDBJ whole genome shotgun (WGS) entry which is preliminary data.</text>
</comment>
<dbReference type="InterPro" id="IPR036188">
    <property type="entry name" value="FAD/NAD-bd_sf"/>
</dbReference>
<dbReference type="PRINTS" id="PR00411">
    <property type="entry name" value="PNDRDTASEI"/>
</dbReference>
<dbReference type="PANTHER" id="PTHR42877">
    <property type="entry name" value="L-ORNITHINE N(5)-MONOOXYGENASE-RELATED"/>
    <property type="match status" value="1"/>
</dbReference>
<accession>A0A246JJQ6</accession>
<sequence>MQRNLDLRYVVIGAGMSGILAAISLREKGCRNVILLEKAKTVGGTWRENRYPGLNCDVPAHAYTYSFAPNAEWSSYLAPGPEIQDYFEKVTADYRLHEIAHFGQEVDSCAYESGVWRITTKAGMNCEADVVITATGVLHHPRMPDIAGLDDFAGTIAHSARWDEATPVDGQRIGVVGNGSTGVQLVSALGSRADKLSHFQRSPQWIMPVINEPYDEAQRDAFRRDPALIDAIRYDEEYLANVLRFTEGIIRPDSDEMQFIETMVLGYLEQGVVDPVLREKLRPDYRAACKRLIFSPDYYQVVQQHDVDVVIEGIDRIEAEGIRTRDGVLHELDLIILATGFHSDRFIRPAVVTGRGGVALDDVWRKHATAYNAISLPDFPNFFFLNGPTGPVGNFSLIDVAERQWGYIEQLLDKVTTGECAEISVSGDAMARYEEARIAAAKGTIFASGCSSWYLGKDGVPMTWPWSYGRFAEVMAAPDFGDFDMVTAEVAA</sequence>
<dbReference type="RefSeq" id="WP_088473927.1">
    <property type="nucleotide sequence ID" value="NZ_NISJ01000011.1"/>
</dbReference>
<keyword evidence="3" id="KW-1185">Reference proteome</keyword>
<reference evidence="2 3" key="1">
    <citation type="journal article" date="2002" name="Int. J. Syst. Evol. Microbiol.">
        <title>Sphingopyxis witflariensis sp. nov., isolated from activated sludge.</title>
        <authorList>
            <person name="Kampfer P."/>
            <person name="Witzenberger R."/>
            <person name="Denner E.B."/>
            <person name="Busse H.J."/>
            <person name="Neef A."/>
        </authorList>
    </citation>
    <scope>NUCLEOTIDE SEQUENCE [LARGE SCALE GENOMIC DNA]</scope>
    <source>
        <strain evidence="2 3">DSM 14551</strain>
    </source>
</reference>
<keyword evidence="2" id="KW-0560">Oxidoreductase</keyword>
<keyword evidence="1" id="KW-1133">Transmembrane helix</keyword>
<evidence type="ECO:0000313" key="3">
    <source>
        <dbReference type="Proteomes" id="UP000197097"/>
    </source>
</evidence>
<keyword evidence="2" id="KW-0503">Monooxygenase</keyword>
<dbReference type="Gene3D" id="3.50.50.60">
    <property type="entry name" value="FAD/NAD(P)-binding domain"/>
    <property type="match status" value="2"/>
</dbReference>
<dbReference type="Proteomes" id="UP000197097">
    <property type="component" value="Unassembled WGS sequence"/>
</dbReference>
<dbReference type="GO" id="GO:0004497">
    <property type="term" value="F:monooxygenase activity"/>
    <property type="evidence" value="ECO:0007669"/>
    <property type="project" value="UniProtKB-KW"/>
</dbReference>
<dbReference type="Pfam" id="PF13738">
    <property type="entry name" value="Pyr_redox_3"/>
    <property type="match status" value="1"/>
</dbReference>
<keyword evidence="1" id="KW-0472">Membrane</keyword>
<dbReference type="SUPFAM" id="SSF51905">
    <property type="entry name" value="FAD/NAD(P)-binding domain"/>
    <property type="match status" value="1"/>
</dbReference>
<evidence type="ECO:0000256" key="1">
    <source>
        <dbReference type="SAM" id="Phobius"/>
    </source>
</evidence>
<dbReference type="OrthoDB" id="312624at2"/>
<protein>
    <submittedName>
        <fullName evidence="2">Monooxygenase</fullName>
    </submittedName>
</protein>
<dbReference type="InterPro" id="IPR051209">
    <property type="entry name" value="FAD-bind_Monooxygenase_sf"/>
</dbReference>
<dbReference type="EMBL" id="NISJ01000011">
    <property type="protein sequence ID" value="OWQ92876.1"/>
    <property type="molecule type" value="Genomic_DNA"/>
</dbReference>
<gene>
    <name evidence="2" type="ORF">CDQ91_17140</name>
</gene>
<dbReference type="PANTHER" id="PTHR42877:SF4">
    <property type="entry name" value="FAD_NAD(P)-BINDING DOMAIN-CONTAINING PROTEIN-RELATED"/>
    <property type="match status" value="1"/>
</dbReference>